<dbReference type="Pfam" id="PF01479">
    <property type="entry name" value="S4"/>
    <property type="match status" value="1"/>
</dbReference>
<dbReference type="GO" id="GO:0019843">
    <property type="term" value="F:rRNA binding"/>
    <property type="evidence" value="ECO:0007669"/>
    <property type="project" value="UniProtKB-KW"/>
</dbReference>
<evidence type="ECO:0000313" key="8">
    <source>
        <dbReference type="EMBL" id="MPM03798.1"/>
    </source>
</evidence>
<reference evidence="8" key="1">
    <citation type="submission" date="2019-08" db="EMBL/GenBank/DDBJ databases">
        <authorList>
            <person name="Kucharzyk K."/>
            <person name="Murdoch R.W."/>
            <person name="Higgins S."/>
            <person name="Loffler F."/>
        </authorList>
    </citation>
    <scope>NUCLEOTIDE SEQUENCE</scope>
</reference>
<evidence type="ECO:0000256" key="2">
    <source>
        <dbReference type="ARBA" id="ARBA00022730"/>
    </source>
</evidence>
<dbReference type="SMART" id="SM00363">
    <property type="entry name" value="S4"/>
    <property type="match status" value="1"/>
</dbReference>
<dbReference type="HAMAP" id="MF_01306_B">
    <property type="entry name" value="Ribosomal_uS4_B"/>
    <property type="match status" value="1"/>
</dbReference>
<dbReference type="InterPro" id="IPR001912">
    <property type="entry name" value="Ribosomal_uS4_N"/>
</dbReference>
<protein>
    <submittedName>
        <fullName evidence="8">30S ribosomal protein S4</fullName>
    </submittedName>
</protein>
<gene>
    <name evidence="8" type="primary">rpsD_15</name>
    <name evidence="8" type="ORF">SDC9_50065</name>
</gene>
<dbReference type="SMART" id="SM01390">
    <property type="entry name" value="Ribosomal_S4"/>
    <property type="match status" value="1"/>
</dbReference>
<dbReference type="GO" id="GO:0006412">
    <property type="term" value="P:translation"/>
    <property type="evidence" value="ECO:0007669"/>
    <property type="project" value="InterPro"/>
</dbReference>
<evidence type="ECO:0000256" key="5">
    <source>
        <dbReference type="ARBA" id="ARBA00023274"/>
    </source>
</evidence>
<dbReference type="PANTHER" id="PTHR11831:SF4">
    <property type="entry name" value="SMALL RIBOSOMAL SUBUNIT PROTEIN US4M"/>
    <property type="match status" value="1"/>
</dbReference>
<dbReference type="GO" id="GO:0015935">
    <property type="term" value="C:small ribosomal subunit"/>
    <property type="evidence" value="ECO:0007669"/>
    <property type="project" value="InterPro"/>
</dbReference>
<dbReference type="PANTHER" id="PTHR11831">
    <property type="entry name" value="30S 40S RIBOSOMAL PROTEIN"/>
    <property type="match status" value="1"/>
</dbReference>
<feature type="domain" description="Small ribosomal subunit protein uS4 N-terminal" evidence="7">
    <location>
        <begin position="3"/>
        <end position="88"/>
    </location>
</feature>
<dbReference type="InterPro" id="IPR002942">
    <property type="entry name" value="S4_RNA-bd"/>
</dbReference>
<dbReference type="Gene3D" id="3.10.290.10">
    <property type="entry name" value="RNA-binding S4 domain"/>
    <property type="match status" value="1"/>
</dbReference>
<keyword evidence="4 8" id="KW-0689">Ribosomal protein</keyword>
<dbReference type="FunFam" id="3.10.290.10:FF:000001">
    <property type="entry name" value="30S ribosomal protein S4"/>
    <property type="match status" value="1"/>
</dbReference>
<keyword evidence="5" id="KW-0687">Ribonucleoprotein</keyword>
<dbReference type="AlphaFoldDB" id="A0A644WJY8"/>
<keyword evidence="2" id="KW-0699">rRNA-binding</keyword>
<evidence type="ECO:0000256" key="3">
    <source>
        <dbReference type="ARBA" id="ARBA00022884"/>
    </source>
</evidence>
<dbReference type="NCBIfam" id="TIGR01017">
    <property type="entry name" value="rpsD_bact"/>
    <property type="match status" value="1"/>
</dbReference>
<proteinExistence type="inferred from homology"/>
<dbReference type="Pfam" id="PF00163">
    <property type="entry name" value="Ribosomal_S4"/>
    <property type="match status" value="1"/>
</dbReference>
<dbReference type="InterPro" id="IPR018079">
    <property type="entry name" value="Ribosomal_uS4_CS"/>
</dbReference>
<dbReference type="GO" id="GO:0042274">
    <property type="term" value="P:ribosomal small subunit biogenesis"/>
    <property type="evidence" value="ECO:0007669"/>
    <property type="project" value="TreeGrafter"/>
</dbReference>
<name>A0A644WJY8_9ZZZZ</name>
<sequence length="197" mass="22794">MARERGPRFKQCRRLGLNVSGHPKAMNRAVKGTSRADKKLSEYGVRLLEKQRLRAYYGVLEKQFRKYVEDAFKTKEGTTGEALLIRLESRLDNLVYRMGFANSIRAARQMVNHGHILVNGNKVDIPSYKVEPGTNISLTEKARKSPNYIETIKAHVNTLPYIESNLDEFKAVYTRYPQRNELPIMINENLIVEFYSR</sequence>
<dbReference type="InterPro" id="IPR022801">
    <property type="entry name" value="Ribosomal_uS4"/>
</dbReference>
<dbReference type="InterPro" id="IPR036986">
    <property type="entry name" value="S4_RNA-bd_sf"/>
</dbReference>
<evidence type="ECO:0000256" key="1">
    <source>
        <dbReference type="ARBA" id="ARBA00007465"/>
    </source>
</evidence>
<comment type="caution">
    <text evidence="8">The sequence shown here is derived from an EMBL/GenBank/DDBJ whole genome shotgun (WGS) entry which is preliminary data.</text>
</comment>
<evidence type="ECO:0000259" key="6">
    <source>
        <dbReference type="SMART" id="SM00363"/>
    </source>
</evidence>
<dbReference type="EMBL" id="VSSQ01000982">
    <property type="protein sequence ID" value="MPM03798.1"/>
    <property type="molecule type" value="Genomic_DNA"/>
</dbReference>
<evidence type="ECO:0000259" key="7">
    <source>
        <dbReference type="SMART" id="SM01390"/>
    </source>
</evidence>
<accession>A0A644WJY8</accession>
<keyword evidence="3" id="KW-0694">RNA-binding</keyword>
<dbReference type="PROSITE" id="PS50889">
    <property type="entry name" value="S4"/>
    <property type="match status" value="1"/>
</dbReference>
<dbReference type="SUPFAM" id="SSF55174">
    <property type="entry name" value="Alpha-L RNA-binding motif"/>
    <property type="match status" value="1"/>
</dbReference>
<organism evidence="8">
    <name type="scientific">bioreactor metagenome</name>
    <dbReference type="NCBI Taxonomy" id="1076179"/>
    <lineage>
        <taxon>unclassified sequences</taxon>
        <taxon>metagenomes</taxon>
        <taxon>ecological metagenomes</taxon>
    </lineage>
</organism>
<dbReference type="PROSITE" id="PS00632">
    <property type="entry name" value="RIBOSOMAL_S4"/>
    <property type="match status" value="1"/>
</dbReference>
<dbReference type="GO" id="GO:0003735">
    <property type="term" value="F:structural constituent of ribosome"/>
    <property type="evidence" value="ECO:0007669"/>
    <property type="project" value="InterPro"/>
</dbReference>
<dbReference type="Gene3D" id="1.10.1050.10">
    <property type="entry name" value="Ribosomal Protein S4 Delta 41, Chain A, domain 1"/>
    <property type="match status" value="1"/>
</dbReference>
<feature type="domain" description="RNA-binding S4" evidence="6">
    <location>
        <begin position="89"/>
        <end position="149"/>
    </location>
</feature>
<comment type="similarity">
    <text evidence="1">Belongs to the universal ribosomal protein uS4 family.</text>
</comment>
<dbReference type="CDD" id="cd00165">
    <property type="entry name" value="S4"/>
    <property type="match status" value="1"/>
</dbReference>
<evidence type="ECO:0000256" key="4">
    <source>
        <dbReference type="ARBA" id="ARBA00022980"/>
    </source>
</evidence>
<dbReference type="InterPro" id="IPR005709">
    <property type="entry name" value="Ribosomal_uS4_bac-type"/>
</dbReference>
<dbReference type="NCBIfam" id="NF003717">
    <property type="entry name" value="PRK05327.1"/>
    <property type="match status" value="1"/>
</dbReference>